<name>A0A9D9EMK0_9SPIR</name>
<reference evidence="9" key="1">
    <citation type="submission" date="2020-10" db="EMBL/GenBank/DDBJ databases">
        <authorList>
            <person name="Gilroy R."/>
        </authorList>
    </citation>
    <scope>NUCLEOTIDE SEQUENCE</scope>
    <source>
        <strain evidence="9">B3-4054</strain>
    </source>
</reference>
<keyword evidence="6 8" id="KW-1133">Transmembrane helix</keyword>
<evidence type="ECO:0000256" key="6">
    <source>
        <dbReference type="ARBA" id="ARBA00022989"/>
    </source>
</evidence>
<evidence type="ECO:0000256" key="4">
    <source>
        <dbReference type="ARBA" id="ARBA00022692"/>
    </source>
</evidence>
<sequence length="67" mass="6996">MKKVIFWSAIAALFLALLEAAVLSNITILPALPDLVLLLVVYVALKNGSAAGCTCGFLAGMILDFVS</sequence>
<comment type="similarity">
    <text evidence="2">Belongs to the MreD family.</text>
</comment>
<keyword evidence="4 8" id="KW-0812">Transmembrane</keyword>
<feature type="non-terminal residue" evidence="9">
    <location>
        <position position="67"/>
    </location>
</feature>
<reference evidence="9" key="2">
    <citation type="journal article" date="2021" name="PeerJ">
        <title>Extensive microbial diversity within the chicken gut microbiome revealed by metagenomics and culture.</title>
        <authorList>
            <person name="Gilroy R."/>
            <person name="Ravi A."/>
            <person name="Getino M."/>
            <person name="Pursley I."/>
            <person name="Horton D.L."/>
            <person name="Alikhan N.F."/>
            <person name="Baker D."/>
            <person name="Gharbi K."/>
            <person name="Hall N."/>
            <person name="Watson M."/>
            <person name="Adriaenssens E.M."/>
            <person name="Foster-Nyarko E."/>
            <person name="Jarju S."/>
            <person name="Secka A."/>
            <person name="Antonio M."/>
            <person name="Oren A."/>
            <person name="Chaudhuri R.R."/>
            <person name="La Ragione R."/>
            <person name="Hildebrand F."/>
            <person name="Pallen M.J."/>
        </authorList>
    </citation>
    <scope>NUCLEOTIDE SEQUENCE</scope>
    <source>
        <strain evidence="9">B3-4054</strain>
    </source>
</reference>
<dbReference type="Pfam" id="PF04093">
    <property type="entry name" value="MreD"/>
    <property type="match status" value="1"/>
</dbReference>
<evidence type="ECO:0000256" key="8">
    <source>
        <dbReference type="SAM" id="Phobius"/>
    </source>
</evidence>
<keyword evidence="3" id="KW-1003">Cell membrane</keyword>
<evidence type="ECO:0000313" key="10">
    <source>
        <dbReference type="Proteomes" id="UP000823616"/>
    </source>
</evidence>
<comment type="caution">
    <text evidence="9">The sequence shown here is derived from an EMBL/GenBank/DDBJ whole genome shotgun (WGS) entry which is preliminary data.</text>
</comment>
<evidence type="ECO:0000256" key="3">
    <source>
        <dbReference type="ARBA" id="ARBA00022475"/>
    </source>
</evidence>
<organism evidence="9 10">
    <name type="scientific">Candidatus Avitreponema avistercoris</name>
    <dbReference type="NCBI Taxonomy" id="2840705"/>
    <lineage>
        <taxon>Bacteria</taxon>
        <taxon>Pseudomonadati</taxon>
        <taxon>Spirochaetota</taxon>
        <taxon>Spirochaetia</taxon>
        <taxon>Spirochaetales</taxon>
        <taxon>Candidatus Avitreponema</taxon>
    </lineage>
</organism>
<keyword evidence="5" id="KW-0133">Cell shape</keyword>
<evidence type="ECO:0000256" key="1">
    <source>
        <dbReference type="ARBA" id="ARBA00004651"/>
    </source>
</evidence>
<dbReference type="GO" id="GO:0008360">
    <property type="term" value="P:regulation of cell shape"/>
    <property type="evidence" value="ECO:0007669"/>
    <property type="project" value="UniProtKB-KW"/>
</dbReference>
<evidence type="ECO:0000313" key="9">
    <source>
        <dbReference type="EMBL" id="MBO8449693.1"/>
    </source>
</evidence>
<accession>A0A9D9EMK0</accession>
<dbReference type="EMBL" id="JADIMS010000017">
    <property type="protein sequence ID" value="MBO8449693.1"/>
    <property type="molecule type" value="Genomic_DNA"/>
</dbReference>
<protein>
    <submittedName>
        <fullName evidence="9">Rod shape-determining protein MreD</fullName>
    </submittedName>
</protein>
<dbReference type="GO" id="GO:0005886">
    <property type="term" value="C:plasma membrane"/>
    <property type="evidence" value="ECO:0007669"/>
    <property type="project" value="UniProtKB-SubCell"/>
</dbReference>
<dbReference type="AlphaFoldDB" id="A0A9D9EMK0"/>
<evidence type="ECO:0000256" key="7">
    <source>
        <dbReference type="ARBA" id="ARBA00023136"/>
    </source>
</evidence>
<evidence type="ECO:0000256" key="5">
    <source>
        <dbReference type="ARBA" id="ARBA00022960"/>
    </source>
</evidence>
<proteinExistence type="inferred from homology"/>
<dbReference type="Proteomes" id="UP000823616">
    <property type="component" value="Unassembled WGS sequence"/>
</dbReference>
<comment type="subcellular location">
    <subcellularLocation>
        <location evidence="1">Cell membrane</location>
        <topology evidence="1">Multi-pass membrane protein</topology>
    </subcellularLocation>
</comment>
<gene>
    <name evidence="9" type="primary">mreD</name>
    <name evidence="9" type="ORF">IAA96_01145</name>
</gene>
<keyword evidence="7 8" id="KW-0472">Membrane</keyword>
<feature type="transmembrane region" description="Helical" evidence="8">
    <location>
        <begin position="36"/>
        <end position="63"/>
    </location>
</feature>
<dbReference type="InterPro" id="IPR007227">
    <property type="entry name" value="Cell_shape_determining_MreD"/>
</dbReference>
<evidence type="ECO:0000256" key="2">
    <source>
        <dbReference type="ARBA" id="ARBA00007776"/>
    </source>
</evidence>